<sequence>MHLVTLVSLLAIAQYIFFAVLAGRARSKYGVQAPATTGHPVFERFYRVQMNTLELLVAYLPAQWLAAQYWSPQWMASLGLVYLGGRGLYALRYTRDPASRTLGFMLSLTPIVLLVTAALIGVLRAMLG</sequence>
<proteinExistence type="predicted"/>
<dbReference type="InterPro" id="IPR023352">
    <property type="entry name" value="MAPEG-like_dom_sf"/>
</dbReference>
<dbReference type="RefSeq" id="WP_263573161.1">
    <property type="nucleotide sequence ID" value="NZ_JAJIRN010000010.1"/>
</dbReference>
<keyword evidence="7" id="KW-1185">Reference proteome</keyword>
<evidence type="ECO:0000313" key="7">
    <source>
        <dbReference type="Proteomes" id="UP001209701"/>
    </source>
</evidence>
<comment type="subcellular location">
    <subcellularLocation>
        <location evidence="1">Membrane</location>
        <topology evidence="1">Multi-pass membrane protein</topology>
    </subcellularLocation>
</comment>
<dbReference type="PANTHER" id="PTHR10250">
    <property type="entry name" value="MICROSOMAL GLUTATHIONE S-TRANSFERASE"/>
    <property type="match status" value="1"/>
</dbReference>
<organism evidence="6 7">
    <name type="scientific">Roseateles oligotrophus</name>
    <dbReference type="NCBI Taxonomy" id="1769250"/>
    <lineage>
        <taxon>Bacteria</taxon>
        <taxon>Pseudomonadati</taxon>
        <taxon>Pseudomonadota</taxon>
        <taxon>Betaproteobacteria</taxon>
        <taxon>Burkholderiales</taxon>
        <taxon>Sphaerotilaceae</taxon>
        <taxon>Roseateles</taxon>
    </lineage>
</organism>
<evidence type="ECO:0000256" key="3">
    <source>
        <dbReference type="ARBA" id="ARBA00022989"/>
    </source>
</evidence>
<accession>A0ABT2YKH9</accession>
<evidence type="ECO:0000256" key="2">
    <source>
        <dbReference type="ARBA" id="ARBA00022692"/>
    </source>
</evidence>
<dbReference type="Pfam" id="PF01124">
    <property type="entry name" value="MAPEG"/>
    <property type="match status" value="1"/>
</dbReference>
<evidence type="ECO:0000256" key="1">
    <source>
        <dbReference type="ARBA" id="ARBA00004141"/>
    </source>
</evidence>
<dbReference type="SUPFAM" id="SSF161084">
    <property type="entry name" value="MAPEG domain-like"/>
    <property type="match status" value="1"/>
</dbReference>
<gene>
    <name evidence="6" type="ORF">LNV07_21000</name>
</gene>
<comment type="caution">
    <text evidence="6">The sequence shown here is derived from an EMBL/GenBank/DDBJ whole genome shotgun (WGS) entry which is preliminary data.</text>
</comment>
<dbReference type="InterPro" id="IPR001129">
    <property type="entry name" value="Membr-assoc_MAPEG"/>
</dbReference>
<keyword evidence="4 5" id="KW-0472">Membrane</keyword>
<name>A0ABT2YKH9_9BURK</name>
<evidence type="ECO:0000256" key="4">
    <source>
        <dbReference type="ARBA" id="ARBA00023136"/>
    </source>
</evidence>
<dbReference type="PANTHER" id="PTHR10250:SF15">
    <property type="entry name" value="MICROSOMAL GLUTATHIONE S-TRANSFERASE-RELATED"/>
    <property type="match status" value="1"/>
</dbReference>
<dbReference type="EMBL" id="JAJIRN010000010">
    <property type="protein sequence ID" value="MCV2370569.1"/>
    <property type="molecule type" value="Genomic_DNA"/>
</dbReference>
<dbReference type="Gene3D" id="1.20.120.550">
    <property type="entry name" value="Membrane associated eicosanoid/glutathione metabolism-like domain"/>
    <property type="match status" value="1"/>
</dbReference>
<dbReference type="InterPro" id="IPR050997">
    <property type="entry name" value="MAPEG"/>
</dbReference>
<evidence type="ECO:0000256" key="5">
    <source>
        <dbReference type="SAM" id="Phobius"/>
    </source>
</evidence>
<protein>
    <submittedName>
        <fullName evidence="6">MAPEG family protein</fullName>
    </submittedName>
</protein>
<reference evidence="6 7" key="1">
    <citation type="submission" date="2021-11" db="EMBL/GenBank/DDBJ databases">
        <authorList>
            <person name="Liang Q."/>
            <person name="Mou H."/>
            <person name="Liu Z."/>
        </authorList>
    </citation>
    <scope>NUCLEOTIDE SEQUENCE [LARGE SCALE GENOMIC DNA]</scope>
    <source>
        <strain evidence="6 7">CHU3</strain>
    </source>
</reference>
<dbReference type="Proteomes" id="UP001209701">
    <property type="component" value="Unassembled WGS sequence"/>
</dbReference>
<keyword evidence="3 5" id="KW-1133">Transmembrane helix</keyword>
<evidence type="ECO:0000313" key="6">
    <source>
        <dbReference type="EMBL" id="MCV2370569.1"/>
    </source>
</evidence>
<keyword evidence="2 5" id="KW-0812">Transmembrane</keyword>
<feature type="transmembrane region" description="Helical" evidence="5">
    <location>
        <begin position="103"/>
        <end position="127"/>
    </location>
</feature>